<name>A0AAN9BF28_9CAEN</name>
<gene>
    <name evidence="8" type="ORF">V1264_018787</name>
</gene>
<evidence type="ECO:0000256" key="2">
    <source>
        <dbReference type="ARBA" id="ARBA00022692"/>
    </source>
</evidence>
<accession>A0AAN9BF28</accession>
<keyword evidence="3 7" id="KW-1133">Transmembrane helix</keyword>
<organism evidence="8 9">
    <name type="scientific">Littorina saxatilis</name>
    <dbReference type="NCBI Taxonomy" id="31220"/>
    <lineage>
        <taxon>Eukaryota</taxon>
        <taxon>Metazoa</taxon>
        <taxon>Spiralia</taxon>
        <taxon>Lophotrochozoa</taxon>
        <taxon>Mollusca</taxon>
        <taxon>Gastropoda</taxon>
        <taxon>Caenogastropoda</taxon>
        <taxon>Littorinimorpha</taxon>
        <taxon>Littorinoidea</taxon>
        <taxon>Littorinidae</taxon>
        <taxon>Littorina</taxon>
    </lineage>
</organism>
<feature type="transmembrane region" description="Helical" evidence="7">
    <location>
        <begin position="181"/>
        <end position="199"/>
    </location>
</feature>
<dbReference type="EMBL" id="JBAMIC010000008">
    <property type="protein sequence ID" value="KAK7104009.1"/>
    <property type="molecule type" value="Genomic_DNA"/>
</dbReference>
<keyword evidence="4 7" id="KW-0472">Membrane</keyword>
<evidence type="ECO:0000256" key="6">
    <source>
        <dbReference type="SAM" id="MobiDB-lite"/>
    </source>
</evidence>
<protein>
    <submittedName>
        <fullName evidence="8">Uncharacterized protein</fullName>
    </submittedName>
</protein>
<evidence type="ECO:0000313" key="8">
    <source>
        <dbReference type="EMBL" id="KAK7104009.1"/>
    </source>
</evidence>
<dbReference type="PANTHER" id="PTHR31872:SF7">
    <property type="entry name" value="TRANSMEMBRANE PROTEIN 179B-LIKE"/>
    <property type="match status" value="1"/>
</dbReference>
<feature type="transmembrane region" description="Helical" evidence="7">
    <location>
        <begin position="68"/>
        <end position="92"/>
    </location>
</feature>
<sequence>MAILIDFHVLAQALLYLFSVACGLVVSIPLGVTTMNMKGCILYLEVEWKNASFFTYDLANQTRAPCNVAIYLSVFAGIMYAFGMAAYYTYAVTRKDPNIGAQMWVVPFTLVNTFITVTFFIAACMISVGFKTFCDSYTKNAGYSRRCKDAEKTNWNFNNPSKKVDASTFYEYVRASEGACWVMFFAWVAQVGLGIARFIRNRRLRSQGMYADSPGEAAASGPGGKRAEDLTNVAAAEPTA</sequence>
<dbReference type="Proteomes" id="UP001374579">
    <property type="component" value="Unassembled WGS sequence"/>
</dbReference>
<dbReference type="AlphaFoldDB" id="A0AAN9BF28"/>
<evidence type="ECO:0000256" key="3">
    <source>
        <dbReference type="ARBA" id="ARBA00022989"/>
    </source>
</evidence>
<comment type="subcellular location">
    <subcellularLocation>
        <location evidence="1">Membrane</location>
        <topology evidence="1">Multi-pass membrane protein</topology>
    </subcellularLocation>
</comment>
<evidence type="ECO:0000313" key="9">
    <source>
        <dbReference type="Proteomes" id="UP001374579"/>
    </source>
</evidence>
<proteinExistence type="inferred from homology"/>
<feature type="region of interest" description="Disordered" evidence="6">
    <location>
        <begin position="213"/>
        <end position="240"/>
    </location>
</feature>
<feature type="transmembrane region" description="Helical" evidence="7">
    <location>
        <begin position="104"/>
        <end position="130"/>
    </location>
</feature>
<evidence type="ECO:0000256" key="4">
    <source>
        <dbReference type="ARBA" id="ARBA00023136"/>
    </source>
</evidence>
<dbReference type="InterPro" id="IPR059010">
    <property type="entry name" value="TMEM179-179B"/>
</dbReference>
<keyword evidence="2 7" id="KW-0812">Transmembrane</keyword>
<evidence type="ECO:0000256" key="1">
    <source>
        <dbReference type="ARBA" id="ARBA00004141"/>
    </source>
</evidence>
<dbReference type="PANTHER" id="PTHR31872">
    <property type="entry name" value="TRANSMEMBRANE PROTEIN 179"/>
    <property type="match status" value="1"/>
</dbReference>
<comment type="caution">
    <text evidence="8">The sequence shown here is derived from an EMBL/GenBank/DDBJ whole genome shotgun (WGS) entry which is preliminary data.</text>
</comment>
<evidence type="ECO:0000256" key="7">
    <source>
        <dbReference type="SAM" id="Phobius"/>
    </source>
</evidence>
<reference evidence="8 9" key="1">
    <citation type="submission" date="2024-02" db="EMBL/GenBank/DDBJ databases">
        <title>Chromosome-scale genome assembly of the rough periwinkle Littorina saxatilis.</title>
        <authorList>
            <person name="De Jode A."/>
            <person name="Faria R."/>
            <person name="Formenti G."/>
            <person name="Sims Y."/>
            <person name="Smith T.P."/>
            <person name="Tracey A."/>
            <person name="Wood J.M.D."/>
            <person name="Zagrodzka Z.B."/>
            <person name="Johannesson K."/>
            <person name="Butlin R.K."/>
            <person name="Leder E.H."/>
        </authorList>
    </citation>
    <scope>NUCLEOTIDE SEQUENCE [LARGE SCALE GENOMIC DNA]</scope>
    <source>
        <strain evidence="8">Snail1</strain>
        <tissue evidence="8">Muscle</tissue>
    </source>
</reference>
<dbReference type="Pfam" id="PF26158">
    <property type="entry name" value="Claudin_TMEM179-179B"/>
    <property type="match status" value="1"/>
</dbReference>
<dbReference type="InterPro" id="IPR029673">
    <property type="entry name" value="TMEM179"/>
</dbReference>
<feature type="transmembrane region" description="Helical" evidence="7">
    <location>
        <begin position="7"/>
        <end position="28"/>
    </location>
</feature>
<comment type="similarity">
    <text evidence="5">Belongs to the TMEM179 family.</text>
</comment>
<keyword evidence="9" id="KW-1185">Reference proteome</keyword>
<evidence type="ECO:0000256" key="5">
    <source>
        <dbReference type="ARBA" id="ARBA00093776"/>
    </source>
</evidence>